<name>A0AAN8JNA1_PATCE</name>
<gene>
    <name evidence="3" type="ORF">SNE40_011288</name>
</gene>
<dbReference type="GO" id="GO:0007018">
    <property type="term" value="P:microtubule-based movement"/>
    <property type="evidence" value="ECO:0007669"/>
    <property type="project" value="TreeGrafter"/>
</dbReference>
<comment type="caution">
    <text evidence="3">The sequence shown here is derived from an EMBL/GenBank/DDBJ whole genome shotgun (WGS) entry which is preliminary data.</text>
</comment>
<keyword evidence="4" id="KW-1185">Reference proteome</keyword>
<feature type="compositionally biased region" description="Basic and acidic residues" evidence="2">
    <location>
        <begin position="11"/>
        <end position="27"/>
    </location>
</feature>
<evidence type="ECO:0000313" key="4">
    <source>
        <dbReference type="Proteomes" id="UP001347796"/>
    </source>
</evidence>
<protein>
    <submittedName>
        <fullName evidence="3">Uncharacterized protein</fullName>
    </submittedName>
</protein>
<evidence type="ECO:0000256" key="1">
    <source>
        <dbReference type="ARBA" id="ARBA00005361"/>
    </source>
</evidence>
<dbReference type="GO" id="GO:0005868">
    <property type="term" value="C:cytoplasmic dynein complex"/>
    <property type="evidence" value="ECO:0007669"/>
    <property type="project" value="TreeGrafter"/>
</dbReference>
<dbReference type="InterPro" id="IPR038586">
    <property type="entry name" value="Tctex-1-like_sf"/>
</dbReference>
<accession>A0AAN8JNA1</accession>
<sequence length="212" mass="24486">MMMGSGTTAPKLDRKSLPKENSAEHKTSIVRKISQIQSSEHKTSMVRKISQVQNPTNSLIRPRASTVTRKDRAISVSSRDPDRNSCSTLDHQKYIRYENTYQLEPDVKFQTKKVENIVADVFERELRDEKYDPVTSARSCLYLSDLIKEKVKLLNMKRYRIICIVIITEHAQQSMSVASRFCWDENNDNFVCSQYNQPMLHAVGMVFGVYLD</sequence>
<dbReference type="Proteomes" id="UP001347796">
    <property type="component" value="Unassembled WGS sequence"/>
</dbReference>
<proteinExistence type="inferred from homology"/>
<dbReference type="EMBL" id="JAZGQO010000008">
    <property type="protein sequence ID" value="KAK6178779.1"/>
    <property type="molecule type" value="Genomic_DNA"/>
</dbReference>
<evidence type="ECO:0000313" key="3">
    <source>
        <dbReference type="EMBL" id="KAK6178779.1"/>
    </source>
</evidence>
<dbReference type="AlphaFoldDB" id="A0AAN8JNA1"/>
<dbReference type="InterPro" id="IPR005334">
    <property type="entry name" value="Tctex-1-like"/>
</dbReference>
<evidence type="ECO:0000256" key="2">
    <source>
        <dbReference type="SAM" id="MobiDB-lite"/>
    </source>
</evidence>
<dbReference type="GO" id="GO:0045505">
    <property type="term" value="F:dynein intermediate chain binding"/>
    <property type="evidence" value="ECO:0007669"/>
    <property type="project" value="TreeGrafter"/>
</dbReference>
<dbReference type="Pfam" id="PF03645">
    <property type="entry name" value="Tctex-1"/>
    <property type="match status" value="1"/>
</dbReference>
<dbReference type="CDD" id="cd21451">
    <property type="entry name" value="DLC-like_TCTEX1D"/>
    <property type="match status" value="1"/>
</dbReference>
<dbReference type="PANTHER" id="PTHR21255">
    <property type="entry name" value="T-COMPLEX-ASSOCIATED-TESTIS-EXPRESSED 1/ DYNEIN LIGHT CHAIN"/>
    <property type="match status" value="1"/>
</dbReference>
<organism evidence="3 4">
    <name type="scientific">Patella caerulea</name>
    <name type="common">Rayed Mediterranean limpet</name>
    <dbReference type="NCBI Taxonomy" id="87958"/>
    <lineage>
        <taxon>Eukaryota</taxon>
        <taxon>Metazoa</taxon>
        <taxon>Spiralia</taxon>
        <taxon>Lophotrochozoa</taxon>
        <taxon>Mollusca</taxon>
        <taxon>Gastropoda</taxon>
        <taxon>Patellogastropoda</taxon>
        <taxon>Patelloidea</taxon>
        <taxon>Patellidae</taxon>
        <taxon>Patella</taxon>
    </lineage>
</organism>
<comment type="similarity">
    <text evidence="1">Belongs to the dynein light chain Tctex-type family.</text>
</comment>
<reference evidence="3 4" key="1">
    <citation type="submission" date="2024-01" db="EMBL/GenBank/DDBJ databases">
        <title>The genome of the rayed Mediterranean limpet Patella caerulea (Linnaeus, 1758).</title>
        <authorList>
            <person name="Anh-Thu Weber A."/>
            <person name="Halstead-Nussloch G."/>
        </authorList>
    </citation>
    <scope>NUCLEOTIDE SEQUENCE [LARGE SCALE GENOMIC DNA]</scope>
    <source>
        <strain evidence="3">AATW-2023a</strain>
        <tissue evidence="3">Whole specimen</tissue>
    </source>
</reference>
<dbReference type="GO" id="GO:0005737">
    <property type="term" value="C:cytoplasm"/>
    <property type="evidence" value="ECO:0007669"/>
    <property type="project" value="TreeGrafter"/>
</dbReference>
<dbReference type="Gene3D" id="3.30.1140.40">
    <property type="entry name" value="Tctex-1"/>
    <property type="match status" value="1"/>
</dbReference>
<dbReference type="PANTHER" id="PTHR21255:SF65">
    <property type="entry name" value="TCTEX1 DOMAIN-CONTAINING PROTEIN 2"/>
    <property type="match status" value="1"/>
</dbReference>
<feature type="region of interest" description="Disordered" evidence="2">
    <location>
        <begin position="1"/>
        <end position="45"/>
    </location>
</feature>